<name>A0A2K8Z0T7_9BACT</name>
<evidence type="ECO:0000259" key="1">
    <source>
        <dbReference type="SMART" id="SM00953"/>
    </source>
</evidence>
<gene>
    <name evidence="2" type="ORF">CWM47_17710</name>
</gene>
<evidence type="ECO:0000313" key="3">
    <source>
        <dbReference type="Proteomes" id="UP000232883"/>
    </source>
</evidence>
<dbReference type="InterPro" id="IPR014914">
    <property type="entry name" value="RES_dom"/>
</dbReference>
<dbReference type="SMART" id="SM00953">
    <property type="entry name" value="RES"/>
    <property type="match status" value="1"/>
</dbReference>
<protein>
    <submittedName>
        <fullName evidence="2">RES domain-containing protein</fullName>
    </submittedName>
</protein>
<dbReference type="OrthoDB" id="9789501at2"/>
<keyword evidence="3" id="KW-1185">Reference proteome</keyword>
<evidence type="ECO:0000313" key="2">
    <source>
        <dbReference type="EMBL" id="AUD03503.1"/>
    </source>
</evidence>
<sequence>MLVYRLLQAAYRHEPLSGQGAALYGGRWNPKGLSLLYTTESPALSLLEVMVHLNPKHIPPYYLVTIEVPDSIRSFQEQDLPADWRATGSGPLSSQTFLMDWLQSPDRLVVQVPSTVVPIMANYLINPRHELFSRCQVVRSEVFEIDERLYDSSRRGH</sequence>
<dbReference type="EMBL" id="CP025096">
    <property type="protein sequence ID" value="AUD03503.1"/>
    <property type="molecule type" value="Genomic_DNA"/>
</dbReference>
<dbReference type="AlphaFoldDB" id="A0A2K8Z0T7"/>
<reference evidence="2 3" key="1">
    <citation type="submission" date="2017-11" db="EMBL/GenBank/DDBJ databases">
        <title>Taxonomic description and genome sequences of Spirosoma HA7 sp. nov., isolated from pollen microhabitat of Corylus avellana.</title>
        <authorList>
            <person name="Ambika Manirajan B."/>
            <person name="Suarez C."/>
            <person name="Ratering S."/>
            <person name="Geissler-Plaum R."/>
            <person name="Cardinale M."/>
            <person name="Sylvia S."/>
        </authorList>
    </citation>
    <scope>NUCLEOTIDE SEQUENCE [LARGE SCALE GENOMIC DNA]</scope>
    <source>
        <strain evidence="2 3">HA7</strain>
    </source>
</reference>
<dbReference type="RefSeq" id="WP_100989570.1">
    <property type="nucleotide sequence ID" value="NZ_CP025096.1"/>
</dbReference>
<dbReference type="KEGG" id="spir:CWM47_17710"/>
<organism evidence="2 3">
    <name type="scientific">Spirosoma pollinicola</name>
    <dbReference type="NCBI Taxonomy" id="2057025"/>
    <lineage>
        <taxon>Bacteria</taxon>
        <taxon>Pseudomonadati</taxon>
        <taxon>Bacteroidota</taxon>
        <taxon>Cytophagia</taxon>
        <taxon>Cytophagales</taxon>
        <taxon>Cytophagaceae</taxon>
        <taxon>Spirosoma</taxon>
    </lineage>
</organism>
<dbReference type="Proteomes" id="UP000232883">
    <property type="component" value="Chromosome"/>
</dbReference>
<feature type="domain" description="RES" evidence="1">
    <location>
        <begin position="15"/>
        <end position="139"/>
    </location>
</feature>
<proteinExistence type="predicted"/>
<dbReference type="Pfam" id="PF08808">
    <property type="entry name" value="RES"/>
    <property type="match status" value="1"/>
</dbReference>
<accession>A0A2K8Z0T7</accession>